<dbReference type="InterPro" id="IPR009078">
    <property type="entry name" value="Ferritin-like_SF"/>
</dbReference>
<sequence length="163" mass="18096">MAEKQLDDLFLDTLKDIYYAERQILKALPKMAKAATSEDLKAGFEQHKSETEVHVERLEKVFELLGKSPRGKTCDAILGIIEEAKEIMDEFKGTQALDAGLVSAAQAVEHYEIARYGTLATWAKQLGHTEALDLFLETLKEEEATDEKLTKLAKSAVNLKAAA</sequence>
<keyword evidence="2" id="KW-1185">Reference proteome</keyword>
<dbReference type="PANTHER" id="PTHR30565:SF9">
    <property type="entry name" value="PROTEIN YCIF"/>
    <property type="match status" value="1"/>
</dbReference>
<dbReference type="InterPro" id="IPR047114">
    <property type="entry name" value="YciF"/>
</dbReference>
<dbReference type="Gene3D" id="1.20.1260.10">
    <property type="match status" value="1"/>
</dbReference>
<dbReference type="EMBL" id="JACIEW010000003">
    <property type="protein sequence ID" value="MBB4052034.1"/>
    <property type="molecule type" value="Genomic_DNA"/>
</dbReference>
<accession>A0A7W6NBT1</accession>
<dbReference type="CDD" id="cd07909">
    <property type="entry name" value="YciF"/>
    <property type="match status" value="1"/>
</dbReference>
<evidence type="ECO:0000313" key="1">
    <source>
        <dbReference type="EMBL" id="MBB4052034.1"/>
    </source>
</evidence>
<evidence type="ECO:0000313" key="2">
    <source>
        <dbReference type="Proteomes" id="UP000547011"/>
    </source>
</evidence>
<dbReference type="PANTHER" id="PTHR30565">
    <property type="entry name" value="PROTEIN YCIF"/>
    <property type="match status" value="1"/>
</dbReference>
<proteinExistence type="predicted"/>
<gene>
    <name evidence="1" type="ORF">GGR20_001676</name>
</gene>
<dbReference type="Proteomes" id="UP000547011">
    <property type="component" value="Unassembled WGS sequence"/>
</dbReference>
<dbReference type="InterPro" id="IPR012347">
    <property type="entry name" value="Ferritin-like"/>
</dbReference>
<name>A0A7W6NBT1_9HYPH</name>
<dbReference type="SUPFAM" id="SSF47240">
    <property type="entry name" value="Ferritin-like"/>
    <property type="match status" value="1"/>
</dbReference>
<dbReference type="Pfam" id="PF05974">
    <property type="entry name" value="DUF892"/>
    <property type="match status" value="1"/>
</dbReference>
<organism evidence="1 2">
    <name type="scientific">Devosia subaequoris</name>
    <dbReference type="NCBI Taxonomy" id="395930"/>
    <lineage>
        <taxon>Bacteria</taxon>
        <taxon>Pseudomonadati</taxon>
        <taxon>Pseudomonadota</taxon>
        <taxon>Alphaproteobacteria</taxon>
        <taxon>Hyphomicrobiales</taxon>
        <taxon>Devosiaceae</taxon>
        <taxon>Devosia</taxon>
    </lineage>
</organism>
<dbReference type="AlphaFoldDB" id="A0A7W6NBT1"/>
<comment type="caution">
    <text evidence="1">The sequence shown here is derived from an EMBL/GenBank/DDBJ whole genome shotgun (WGS) entry which is preliminary data.</text>
</comment>
<dbReference type="InterPro" id="IPR010287">
    <property type="entry name" value="DUF892_YciF-like"/>
</dbReference>
<reference evidence="1 2" key="1">
    <citation type="submission" date="2020-08" db="EMBL/GenBank/DDBJ databases">
        <title>Genomic Encyclopedia of Type Strains, Phase IV (KMG-IV): sequencing the most valuable type-strain genomes for metagenomic binning, comparative biology and taxonomic classification.</title>
        <authorList>
            <person name="Goeker M."/>
        </authorList>
    </citation>
    <scope>NUCLEOTIDE SEQUENCE [LARGE SCALE GENOMIC DNA]</scope>
    <source>
        <strain evidence="1 2">DSM 23447</strain>
    </source>
</reference>
<protein>
    <submittedName>
        <fullName evidence="1">Ferritin-like metal-binding protein YciE</fullName>
    </submittedName>
</protein>
<dbReference type="RefSeq" id="WP_183310758.1">
    <property type="nucleotide sequence ID" value="NZ_JACIEW010000003.1"/>
</dbReference>